<evidence type="ECO:0000313" key="1">
    <source>
        <dbReference type="EMBL" id="KAF7816273.1"/>
    </source>
</evidence>
<name>A0A834WCQ6_9FABA</name>
<accession>A0A834WCQ6</accession>
<dbReference type="EMBL" id="JAAIUW010000009">
    <property type="protein sequence ID" value="KAF7816273.1"/>
    <property type="molecule type" value="Genomic_DNA"/>
</dbReference>
<protein>
    <submittedName>
        <fullName evidence="1">Uncharacterized protein</fullName>
    </submittedName>
</protein>
<keyword evidence="2" id="KW-1185">Reference proteome</keyword>
<organism evidence="1 2">
    <name type="scientific">Senna tora</name>
    <dbReference type="NCBI Taxonomy" id="362788"/>
    <lineage>
        <taxon>Eukaryota</taxon>
        <taxon>Viridiplantae</taxon>
        <taxon>Streptophyta</taxon>
        <taxon>Embryophyta</taxon>
        <taxon>Tracheophyta</taxon>
        <taxon>Spermatophyta</taxon>
        <taxon>Magnoliopsida</taxon>
        <taxon>eudicotyledons</taxon>
        <taxon>Gunneridae</taxon>
        <taxon>Pentapetalae</taxon>
        <taxon>rosids</taxon>
        <taxon>fabids</taxon>
        <taxon>Fabales</taxon>
        <taxon>Fabaceae</taxon>
        <taxon>Caesalpinioideae</taxon>
        <taxon>Cassia clade</taxon>
        <taxon>Senna</taxon>
    </lineage>
</organism>
<evidence type="ECO:0000313" key="2">
    <source>
        <dbReference type="Proteomes" id="UP000634136"/>
    </source>
</evidence>
<sequence length="87" mass="9271">MLVADTMASCGHTASFGLSFLVDPPLKVLRALEDDSNGVGVARACVLDAKDESGSMLLSIGSTLAKDWRFTSERDELIEAILIVLDT</sequence>
<gene>
    <name evidence="1" type="ORF">G2W53_030242</name>
</gene>
<proteinExistence type="predicted"/>
<dbReference type="Proteomes" id="UP000634136">
    <property type="component" value="Unassembled WGS sequence"/>
</dbReference>
<dbReference type="AlphaFoldDB" id="A0A834WCQ6"/>
<comment type="caution">
    <text evidence="1">The sequence shown here is derived from an EMBL/GenBank/DDBJ whole genome shotgun (WGS) entry which is preliminary data.</text>
</comment>
<reference evidence="1" key="1">
    <citation type="submission" date="2020-09" db="EMBL/GenBank/DDBJ databases">
        <title>Genome-Enabled Discovery of Anthraquinone Biosynthesis in Senna tora.</title>
        <authorList>
            <person name="Kang S.-H."/>
            <person name="Pandey R.P."/>
            <person name="Lee C.-M."/>
            <person name="Sim J.-S."/>
            <person name="Jeong J.-T."/>
            <person name="Choi B.-S."/>
            <person name="Jung M."/>
            <person name="Ginzburg D."/>
            <person name="Zhao K."/>
            <person name="Won S.Y."/>
            <person name="Oh T.-J."/>
            <person name="Yu Y."/>
            <person name="Kim N.-H."/>
            <person name="Lee O.R."/>
            <person name="Lee T.-H."/>
            <person name="Bashyal P."/>
            <person name="Kim T.-S."/>
            <person name="Lee W.-H."/>
            <person name="Kawkins C."/>
            <person name="Kim C.-K."/>
            <person name="Kim J.S."/>
            <person name="Ahn B.O."/>
            <person name="Rhee S.Y."/>
            <person name="Sohng J.K."/>
        </authorList>
    </citation>
    <scope>NUCLEOTIDE SEQUENCE</scope>
    <source>
        <tissue evidence="1">Leaf</tissue>
    </source>
</reference>